<accession>A0AAV9SBN4</accession>
<dbReference type="EMBL" id="JAHHUM010000602">
    <property type="protein sequence ID" value="KAK5618749.1"/>
    <property type="molecule type" value="Genomic_DNA"/>
</dbReference>
<evidence type="ECO:0000313" key="3">
    <source>
        <dbReference type="Proteomes" id="UP001311232"/>
    </source>
</evidence>
<evidence type="ECO:0000313" key="2">
    <source>
        <dbReference type="EMBL" id="KAK5618749.1"/>
    </source>
</evidence>
<organism evidence="2 3">
    <name type="scientific">Crenichthys baileyi</name>
    <name type="common">White River springfish</name>
    <dbReference type="NCBI Taxonomy" id="28760"/>
    <lineage>
        <taxon>Eukaryota</taxon>
        <taxon>Metazoa</taxon>
        <taxon>Chordata</taxon>
        <taxon>Craniata</taxon>
        <taxon>Vertebrata</taxon>
        <taxon>Euteleostomi</taxon>
        <taxon>Actinopterygii</taxon>
        <taxon>Neopterygii</taxon>
        <taxon>Teleostei</taxon>
        <taxon>Neoteleostei</taxon>
        <taxon>Acanthomorphata</taxon>
        <taxon>Ovalentaria</taxon>
        <taxon>Atherinomorphae</taxon>
        <taxon>Cyprinodontiformes</taxon>
        <taxon>Goodeidae</taxon>
        <taxon>Crenichthys</taxon>
    </lineage>
</organism>
<feature type="chain" id="PRO_5043328700" evidence="1">
    <location>
        <begin position="22"/>
        <end position="119"/>
    </location>
</feature>
<comment type="caution">
    <text evidence="2">The sequence shown here is derived from an EMBL/GenBank/DDBJ whole genome shotgun (WGS) entry which is preliminary data.</text>
</comment>
<feature type="signal peptide" evidence="1">
    <location>
        <begin position="1"/>
        <end position="21"/>
    </location>
</feature>
<dbReference type="AlphaFoldDB" id="A0AAV9SBN4"/>
<reference evidence="2 3" key="1">
    <citation type="submission" date="2021-06" db="EMBL/GenBank/DDBJ databases">
        <authorList>
            <person name="Palmer J.M."/>
        </authorList>
    </citation>
    <scope>NUCLEOTIDE SEQUENCE [LARGE SCALE GENOMIC DNA]</scope>
    <source>
        <strain evidence="2 3">MEX-2019</strain>
        <tissue evidence="2">Muscle</tissue>
    </source>
</reference>
<protein>
    <submittedName>
        <fullName evidence="2">Uncharacterized protein</fullName>
    </submittedName>
</protein>
<gene>
    <name evidence="2" type="ORF">CRENBAI_012665</name>
</gene>
<sequence length="119" mass="13599">MLPGWFICLQKIWWIWRLRVAALMSYGKLQEGASVLAVTWISSSMGKHVGKLHIPGDISCNKFLLNMELFRVKRSKGLLILLVQKSDAGQQKKMGLLEHIYKSKKNVFSIVLLHHILEG</sequence>
<dbReference type="Proteomes" id="UP001311232">
    <property type="component" value="Unassembled WGS sequence"/>
</dbReference>
<keyword evidence="3" id="KW-1185">Reference proteome</keyword>
<keyword evidence="1" id="KW-0732">Signal</keyword>
<name>A0AAV9SBN4_9TELE</name>
<proteinExistence type="predicted"/>
<evidence type="ECO:0000256" key="1">
    <source>
        <dbReference type="SAM" id="SignalP"/>
    </source>
</evidence>